<dbReference type="Proteomes" id="UP000620124">
    <property type="component" value="Unassembled WGS sequence"/>
</dbReference>
<evidence type="ECO:0000313" key="2">
    <source>
        <dbReference type="EMBL" id="KAF7330534.1"/>
    </source>
</evidence>
<evidence type="ECO:0000313" key="3">
    <source>
        <dbReference type="Proteomes" id="UP000620124"/>
    </source>
</evidence>
<keyword evidence="3" id="KW-1185">Reference proteome</keyword>
<dbReference type="AlphaFoldDB" id="A0A8H7CAJ0"/>
<accession>A0A8H7CAJ0</accession>
<protein>
    <submittedName>
        <fullName evidence="2">Uncharacterized protein</fullName>
    </submittedName>
</protein>
<proteinExistence type="predicted"/>
<organism evidence="2 3">
    <name type="scientific">Mycena venus</name>
    <dbReference type="NCBI Taxonomy" id="2733690"/>
    <lineage>
        <taxon>Eukaryota</taxon>
        <taxon>Fungi</taxon>
        <taxon>Dikarya</taxon>
        <taxon>Basidiomycota</taxon>
        <taxon>Agaricomycotina</taxon>
        <taxon>Agaricomycetes</taxon>
        <taxon>Agaricomycetidae</taxon>
        <taxon>Agaricales</taxon>
        <taxon>Marasmiineae</taxon>
        <taxon>Mycenaceae</taxon>
        <taxon>Mycena</taxon>
    </lineage>
</organism>
<gene>
    <name evidence="2" type="ORF">MVEN_02493100</name>
</gene>
<evidence type="ECO:0000256" key="1">
    <source>
        <dbReference type="SAM" id="MobiDB-lite"/>
    </source>
</evidence>
<sequence>MILGHALSGDQETGTHRSPSLGPSICHTLLWADAGQRGAVGKWDVICSIPQVKKRKNDYDRLIQWSGGSSEVLAAVAHSAVSSASTADPIIPPSHLSKLLQEATITPDKSSQSPVFIPVRILVTHTERVVIVHVPVDPSTMAVIAPLETYYSRYATGVCLPDAPVAVEPEVTFEQLNQLPTGRASDTISVPGHGSVDVSIVQSLNGRLTILVDQYSAPPARHGLASLLPDEYNKSYPELAPFMLDTRNAVLSAFPTISNMTSAPSICLVGSLDHDGSSTVDGRYLCCCMANLSVRALTESGGWDDTLPEPILLALAAAQGLEGSVPYRMWLRAQSKGCGGGRRAPSG</sequence>
<dbReference type="Gene3D" id="3.10.310.10">
    <property type="entry name" value="Diaminopimelate Epimerase, Chain A, domain 1"/>
    <property type="match status" value="2"/>
</dbReference>
<reference evidence="2" key="1">
    <citation type="submission" date="2020-05" db="EMBL/GenBank/DDBJ databases">
        <title>Mycena genomes resolve the evolution of fungal bioluminescence.</title>
        <authorList>
            <person name="Tsai I.J."/>
        </authorList>
    </citation>
    <scope>NUCLEOTIDE SEQUENCE</scope>
    <source>
        <strain evidence="2">CCC161011</strain>
    </source>
</reference>
<dbReference type="OrthoDB" id="2995556at2759"/>
<name>A0A8H7CAJ0_9AGAR</name>
<feature type="region of interest" description="Disordered" evidence="1">
    <location>
        <begin position="1"/>
        <end position="20"/>
    </location>
</feature>
<comment type="caution">
    <text evidence="2">The sequence shown here is derived from an EMBL/GenBank/DDBJ whole genome shotgun (WGS) entry which is preliminary data.</text>
</comment>
<dbReference type="EMBL" id="JACAZI010000033">
    <property type="protein sequence ID" value="KAF7330534.1"/>
    <property type="molecule type" value="Genomic_DNA"/>
</dbReference>